<evidence type="ECO:0000313" key="8">
    <source>
        <dbReference type="Proteomes" id="UP001367508"/>
    </source>
</evidence>
<dbReference type="SUPFAM" id="SSF101936">
    <property type="entry name" value="DNA-binding pseudobarrel domain"/>
    <property type="match status" value="2"/>
</dbReference>
<organism evidence="7 8">
    <name type="scientific">Canavalia gladiata</name>
    <name type="common">Sword bean</name>
    <name type="synonym">Dolichos gladiatus</name>
    <dbReference type="NCBI Taxonomy" id="3824"/>
    <lineage>
        <taxon>Eukaryota</taxon>
        <taxon>Viridiplantae</taxon>
        <taxon>Streptophyta</taxon>
        <taxon>Embryophyta</taxon>
        <taxon>Tracheophyta</taxon>
        <taxon>Spermatophyta</taxon>
        <taxon>Magnoliopsida</taxon>
        <taxon>eudicotyledons</taxon>
        <taxon>Gunneridae</taxon>
        <taxon>Pentapetalae</taxon>
        <taxon>rosids</taxon>
        <taxon>fabids</taxon>
        <taxon>Fabales</taxon>
        <taxon>Fabaceae</taxon>
        <taxon>Papilionoideae</taxon>
        <taxon>50 kb inversion clade</taxon>
        <taxon>NPAAA clade</taxon>
        <taxon>indigoferoid/millettioid clade</taxon>
        <taxon>Phaseoleae</taxon>
        <taxon>Canavalia</taxon>
    </lineage>
</organism>
<keyword evidence="8" id="KW-1185">Reference proteome</keyword>
<dbReference type="Proteomes" id="UP001367508">
    <property type="component" value="Unassembled WGS sequence"/>
</dbReference>
<evidence type="ECO:0000256" key="2">
    <source>
        <dbReference type="ARBA" id="ARBA00023015"/>
    </source>
</evidence>
<keyword evidence="2" id="KW-0805">Transcription regulation</keyword>
<dbReference type="SMART" id="SM01019">
    <property type="entry name" value="B3"/>
    <property type="match status" value="2"/>
</dbReference>
<comment type="caution">
    <text evidence="7">The sequence shown here is derived from an EMBL/GenBank/DDBJ whole genome shotgun (WGS) entry which is preliminary data.</text>
</comment>
<proteinExistence type="predicted"/>
<keyword evidence="4" id="KW-0804">Transcription</keyword>
<dbReference type="AlphaFoldDB" id="A0AAN9QIP1"/>
<gene>
    <name evidence="7" type="ORF">VNO77_19642</name>
</gene>
<evidence type="ECO:0000259" key="6">
    <source>
        <dbReference type="PROSITE" id="PS50863"/>
    </source>
</evidence>
<evidence type="ECO:0000256" key="3">
    <source>
        <dbReference type="ARBA" id="ARBA00023125"/>
    </source>
</evidence>
<dbReference type="GO" id="GO:0003677">
    <property type="term" value="F:DNA binding"/>
    <property type="evidence" value="ECO:0007669"/>
    <property type="project" value="UniProtKB-KW"/>
</dbReference>
<feature type="domain" description="TF-B3" evidence="6">
    <location>
        <begin position="137"/>
        <end position="236"/>
    </location>
</feature>
<dbReference type="Gene3D" id="2.40.330.10">
    <property type="entry name" value="DNA-binding pseudobarrel domain"/>
    <property type="match status" value="2"/>
</dbReference>
<dbReference type="Pfam" id="PF02362">
    <property type="entry name" value="B3"/>
    <property type="match status" value="2"/>
</dbReference>
<keyword evidence="5" id="KW-0539">Nucleus</keyword>
<dbReference type="CDD" id="cd10017">
    <property type="entry name" value="B3_DNA"/>
    <property type="match status" value="2"/>
</dbReference>
<evidence type="ECO:0000256" key="5">
    <source>
        <dbReference type="ARBA" id="ARBA00023242"/>
    </source>
</evidence>
<dbReference type="EMBL" id="JAYMYQ010000004">
    <property type="protein sequence ID" value="KAK7339005.1"/>
    <property type="molecule type" value="Genomic_DNA"/>
</dbReference>
<keyword evidence="3" id="KW-0238">DNA-binding</keyword>
<sequence>MIPNAFVKKYGEDLPTIFLKAPNGTQWELNLEKRDGKIWFQKGRKEFAECHSLAYGHLLVITYERTFHFHVHIFDKSTLEIGYPGEGKMAFNDQGNKSPNNPNLEHYRSEKTVITTKHVTALDRASSFKPCNPSSLVVMYPSYICKHDHGAMNLPSEFCKIYFDLDKERGDIDLVVLNVRVWPIRYQKRIINVEKRFELTSGWKSFAKDNNLQVGDVCTFKLILRTKLTFQSKTPLFPNSFTLSTPLLLFSAPPLHLSAYIPPSSKGSRRTTISLPLFHRLRLHHPWKNQRVQCEAKDMKEIEGIVLWCYMDDLDELWLWFGRPRQ</sequence>
<dbReference type="InterPro" id="IPR003340">
    <property type="entry name" value="B3_DNA-bd"/>
</dbReference>
<dbReference type="PANTHER" id="PTHR31920:SF108">
    <property type="entry name" value="B3 DOMAIN-CONTAINING TRANSCRIPTION FACTOR VRN1-LIKE"/>
    <property type="match status" value="1"/>
</dbReference>
<reference evidence="7 8" key="1">
    <citation type="submission" date="2024-01" db="EMBL/GenBank/DDBJ databases">
        <title>The genomes of 5 underutilized Papilionoideae crops provide insights into root nodulation and disease resistanc.</title>
        <authorList>
            <person name="Jiang F."/>
        </authorList>
    </citation>
    <scope>NUCLEOTIDE SEQUENCE [LARGE SCALE GENOMIC DNA]</scope>
    <source>
        <strain evidence="7">LVBAO_FW01</strain>
        <tissue evidence="7">Leaves</tissue>
    </source>
</reference>
<protein>
    <recommendedName>
        <fullName evidence="6">TF-B3 domain-containing protein</fullName>
    </recommendedName>
</protein>
<name>A0AAN9QIP1_CANGL</name>
<dbReference type="PANTHER" id="PTHR31920">
    <property type="entry name" value="B3 DOMAIN-CONTAINING"/>
    <property type="match status" value="1"/>
</dbReference>
<evidence type="ECO:0000313" key="7">
    <source>
        <dbReference type="EMBL" id="KAK7339005.1"/>
    </source>
</evidence>
<dbReference type="InterPro" id="IPR015300">
    <property type="entry name" value="DNA-bd_pseudobarrel_sf"/>
</dbReference>
<dbReference type="GO" id="GO:0005634">
    <property type="term" value="C:nucleus"/>
    <property type="evidence" value="ECO:0007669"/>
    <property type="project" value="UniProtKB-SubCell"/>
</dbReference>
<dbReference type="InterPro" id="IPR050655">
    <property type="entry name" value="Plant_B3_domain"/>
</dbReference>
<dbReference type="PROSITE" id="PS50863">
    <property type="entry name" value="B3"/>
    <property type="match status" value="2"/>
</dbReference>
<accession>A0AAN9QIP1</accession>
<comment type="subcellular location">
    <subcellularLocation>
        <location evidence="1">Nucleus</location>
    </subcellularLocation>
</comment>
<evidence type="ECO:0000256" key="1">
    <source>
        <dbReference type="ARBA" id="ARBA00004123"/>
    </source>
</evidence>
<evidence type="ECO:0000256" key="4">
    <source>
        <dbReference type="ARBA" id="ARBA00023163"/>
    </source>
</evidence>
<feature type="domain" description="TF-B3" evidence="6">
    <location>
        <begin position="1"/>
        <end position="77"/>
    </location>
</feature>